<evidence type="ECO:0000256" key="1">
    <source>
        <dbReference type="SAM" id="MobiDB-lite"/>
    </source>
</evidence>
<gene>
    <name evidence="2" type="ORF">E2C01_046307</name>
</gene>
<evidence type="ECO:0000313" key="2">
    <source>
        <dbReference type="EMBL" id="MPC52438.1"/>
    </source>
</evidence>
<dbReference type="Proteomes" id="UP000324222">
    <property type="component" value="Unassembled WGS sequence"/>
</dbReference>
<protein>
    <submittedName>
        <fullName evidence="2">Uncharacterized protein</fullName>
    </submittedName>
</protein>
<accession>A0A5B7G5M7</accession>
<comment type="caution">
    <text evidence="2">The sequence shown here is derived from an EMBL/GenBank/DDBJ whole genome shotgun (WGS) entry which is preliminary data.</text>
</comment>
<feature type="compositionally biased region" description="Pro residues" evidence="1">
    <location>
        <begin position="38"/>
        <end position="50"/>
    </location>
</feature>
<organism evidence="2 3">
    <name type="scientific">Portunus trituberculatus</name>
    <name type="common">Swimming crab</name>
    <name type="synonym">Neptunus trituberculatus</name>
    <dbReference type="NCBI Taxonomy" id="210409"/>
    <lineage>
        <taxon>Eukaryota</taxon>
        <taxon>Metazoa</taxon>
        <taxon>Ecdysozoa</taxon>
        <taxon>Arthropoda</taxon>
        <taxon>Crustacea</taxon>
        <taxon>Multicrustacea</taxon>
        <taxon>Malacostraca</taxon>
        <taxon>Eumalacostraca</taxon>
        <taxon>Eucarida</taxon>
        <taxon>Decapoda</taxon>
        <taxon>Pleocyemata</taxon>
        <taxon>Brachyura</taxon>
        <taxon>Eubrachyura</taxon>
        <taxon>Portunoidea</taxon>
        <taxon>Portunidae</taxon>
        <taxon>Portuninae</taxon>
        <taxon>Portunus</taxon>
    </lineage>
</organism>
<name>A0A5B7G5M7_PORTR</name>
<reference evidence="2 3" key="1">
    <citation type="submission" date="2019-05" db="EMBL/GenBank/DDBJ databases">
        <title>Another draft genome of Portunus trituberculatus and its Hox gene families provides insights of decapod evolution.</title>
        <authorList>
            <person name="Jeong J.-H."/>
            <person name="Song I."/>
            <person name="Kim S."/>
            <person name="Choi T."/>
            <person name="Kim D."/>
            <person name="Ryu S."/>
            <person name="Kim W."/>
        </authorList>
    </citation>
    <scope>NUCLEOTIDE SEQUENCE [LARGE SCALE GENOMIC DNA]</scope>
    <source>
        <tissue evidence="2">Muscle</tissue>
    </source>
</reference>
<feature type="region of interest" description="Disordered" evidence="1">
    <location>
        <begin position="34"/>
        <end position="91"/>
    </location>
</feature>
<sequence>MGGEGLGQVGGKGVSGIICFLTSRRAGAAAAAAAAIPPARPSTRPAPPRPATQTRANNNKLLETPVHRAPRSPRAGQSARRPCPATALTGPRGGGRPLVGWAGGCARRLYRLWSPDRSILSGVTGNHRDASPDRRLLCRLIVGSPWRGGELECGPGRRHAVLRPRLCWRRAVAVTCYCGGCGGDLLRQPGGGGGLREARTLVGPRCGAARRGQDYSDGPLLRLYVLWCRVVRRDPQQRGEAPPARERRAAARECCAGGVVLEGGRHFPLPPPSPPSSLRPWEHNFAKISLPAGTTWPLGLGRAPVDVGVGLGGGGVHLPRHEVKEEVGGLMDLGERGDKRKDDFSTLYSLDHGPPAPTPSHASTTPPRTLQDQTVTRCLFFVEP</sequence>
<proteinExistence type="predicted"/>
<evidence type="ECO:0000313" key="3">
    <source>
        <dbReference type="Proteomes" id="UP000324222"/>
    </source>
</evidence>
<feature type="region of interest" description="Disordered" evidence="1">
    <location>
        <begin position="333"/>
        <end position="370"/>
    </location>
</feature>
<dbReference type="AlphaFoldDB" id="A0A5B7G5M7"/>
<feature type="compositionally biased region" description="Basic and acidic residues" evidence="1">
    <location>
        <begin position="333"/>
        <end position="344"/>
    </location>
</feature>
<keyword evidence="3" id="KW-1185">Reference proteome</keyword>
<dbReference type="EMBL" id="VSRR010010880">
    <property type="protein sequence ID" value="MPC52438.1"/>
    <property type="molecule type" value="Genomic_DNA"/>
</dbReference>